<organism evidence="2 3">
    <name type="scientific">Aspergillus granulosus</name>
    <dbReference type="NCBI Taxonomy" id="176169"/>
    <lineage>
        <taxon>Eukaryota</taxon>
        <taxon>Fungi</taxon>
        <taxon>Dikarya</taxon>
        <taxon>Ascomycota</taxon>
        <taxon>Pezizomycotina</taxon>
        <taxon>Eurotiomycetes</taxon>
        <taxon>Eurotiomycetidae</taxon>
        <taxon>Eurotiales</taxon>
        <taxon>Aspergillaceae</taxon>
        <taxon>Aspergillus</taxon>
        <taxon>Aspergillus subgen. Nidulantes</taxon>
    </lineage>
</organism>
<protein>
    <submittedName>
        <fullName evidence="2">Uncharacterized protein</fullName>
    </submittedName>
</protein>
<sequence length="182" mass="20397">MSTAQVPLVTLEDLQSFQAKHFPTSVQAPEPTNESYDDDDEDDDGLGYYPDGVKRTLTDEQIRIFRLSEIHALLRERQIKQENEEYARRVSEQAEAPNSSDQEGLTAEDELAQPGDQTKLDTSAAGVKRPAEEDEKKESVKRQATVPADVSLDYSEEISAQKPAHKQSAPQFAGRRIISYDD</sequence>
<gene>
    <name evidence="2" type="ORF">BJX63DRAFT_425910</name>
</gene>
<feature type="compositionally biased region" description="Basic and acidic residues" evidence="1">
    <location>
        <begin position="129"/>
        <end position="141"/>
    </location>
</feature>
<dbReference type="InterPro" id="IPR024526">
    <property type="entry name" value="DUF3807"/>
</dbReference>
<feature type="region of interest" description="Disordered" evidence="1">
    <location>
        <begin position="85"/>
        <end position="182"/>
    </location>
</feature>
<dbReference type="Proteomes" id="UP001610334">
    <property type="component" value="Unassembled WGS sequence"/>
</dbReference>
<evidence type="ECO:0000256" key="1">
    <source>
        <dbReference type="SAM" id="MobiDB-lite"/>
    </source>
</evidence>
<feature type="compositionally biased region" description="Acidic residues" evidence="1">
    <location>
        <begin position="35"/>
        <end position="45"/>
    </location>
</feature>
<evidence type="ECO:0000313" key="3">
    <source>
        <dbReference type="Proteomes" id="UP001610334"/>
    </source>
</evidence>
<keyword evidence="3" id="KW-1185">Reference proteome</keyword>
<name>A0ABR4GU92_9EURO</name>
<comment type="caution">
    <text evidence="2">The sequence shown here is derived from an EMBL/GenBank/DDBJ whole genome shotgun (WGS) entry which is preliminary data.</text>
</comment>
<evidence type="ECO:0000313" key="2">
    <source>
        <dbReference type="EMBL" id="KAL2802643.1"/>
    </source>
</evidence>
<accession>A0ABR4GU92</accession>
<proteinExistence type="predicted"/>
<feature type="compositionally biased region" description="Polar residues" evidence="1">
    <location>
        <begin position="19"/>
        <end position="34"/>
    </location>
</feature>
<dbReference type="PANTHER" id="PTHR40642:SF1">
    <property type="entry name" value="YALI0F31295P"/>
    <property type="match status" value="1"/>
</dbReference>
<dbReference type="PANTHER" id="PTHR40642">
    <property type="entry name" value="YALI0F31295P"/>
    <property type="match status" value="1"/>
</dbReference>
<dbReference type="Pfam" id="PF12720">
    <property type="entry name" value="DUF3807"/>
    <property type="match status" value="1"/>
</dbReference>
<feature type="region of interest" description="Disordered" evidence="1">
    <location>
        <begin position="19"/>
        <end position="53"/>
    </location>
</feature>
<dbReference type="EMBL" id="JBFXLT010000171">
    <property type="protein sequence ID" value="KAL2802643.1"/>
    <property type="molecule type" value="Genomic_DNA"/>
</dbReference>
<reference evidence="2 3" key="1">
    <citation type="submission" date="2024-07" db="EMBL/GenBank/DDBJ databases">
        <title>Section-level genome sequencing and comparative genomics of Aspergillus sections Usti and Cavernicolus.</title>
        <authorList>
            <consortium name="Lawrence Berkeley National Laboratory"/>
            <person name="Nybo J.L."/>
            <person name="Vesth T.C."/>
            <person name="Theobald S."/>
            <person name="Frisvad J.C."/>
            <person name="Larsen T.O."/>
            <person name="Kjaerboelling I."/>
            <person name="Rothschild-Mancinelli K."/>
            <person name="Lyhne E.K."/>
            <person name="Kogle M.E."/>
            <person name="Barry K."/>
            <person name="Clum A."/>
            <person name="Na H."/>
            <person name="Ledsgaard L."/>
            <person name="Lin J."/>
            <person name="Lipzen A."/>
            <person name="Kuo A."/>
            <person name="Riley R."/>
            <person name="Mondo S."/>
            <person name="Labutti K."/>
            <person name="Haridas S."/>
            <person name="Pangalinan J."/>
            <person name="Salamov A.A."/>
            <person name="Simmons B.A."/>
            <person name="Magnuson J.K."/>
            <person name="Chen J."/>
            <person name="Drula E."/>
            <person name="Henrissat B."/>
            <person name="Wiebenga A."/>
            <person name="Lubbers R.J."/>
            <person name="Gomes A.C."/>
            <person name="Makela M.R."/>
            <person name="Stajich J."/>
            <person name="Grigoriev I.V."/>
            <person name="Mortensen U.H."/>
            <person name="De Vries R.P."/>
            <person name="Baker S.E."/>
            <person name="Andersen M.R."/>
        </authorList>
    </citation>
    <scope>NUCLEOTIDE SEQUENCE [LARGE SCALE GENOMIC DNA]</scope>
    <source>
        <strain evidence="2 3">CBS 588.65</strain>
    </source>
</reference>